<comment type="caution">
    <text evidence="1">The sequence shown here is derived from an EMBL/GenBank/DDBJ whole genome shotgun (WGS) entry which is preliminary data.</text>
</comment>
<name>A0ACC0UMC4_9AGAM</name>
<organism evidence="1 2">
    <name type="scientific">Russula earlei</name>
    <dbReference type="NCBI Taxonomy" id="71964"/>
    <lineage>
        <taxon>Eukaryota</taxon>
        <taxon>Fungi</taxon>
        <taxon>Dikarya</taxon>
        <taxon>Basidiomycota</taxon>
        <taxon>Agaricomycotina</taxon>
        <taxon>Agaricomycetes</taxon>
        <taxon>Russulales</taxon>
        <taxon>Russulaceae</taxon>
        <taxon>Russula</taxon>
    </lineage>
</organism>
<dbReference type="EMBL" id="JAGFNK010000011">
    <property type="protein sequence ID" value="KAI9512229.1"/>
    <property type="molecule type" value="Genomic_DNA"/>
</dbReference>
<keyword evidence="2" id="KW-1185">Reference proteome</keyword>
<evidence type="ECO:0000313" key="1">
    <source>
        <dbReference type="EMBL" id="KAI9512229.1"/>
    </source>
</evidence>
<evidence type="ECO:0000313" key="2">
    <source>
        <dbReference type="Proteomes" id="UP001207468"/>
    </source>
</evidence>
<gene>
    <name evidence="1" type="ORF">F5148DRAFT_1279955</name>
</gene>
<dbReference type="Proteomes" id="UP001207468">
    <property type="component" value="Unassembled WGS sequence"/>
</dbReference>
<proteinExistence type="predicted"/>
<protein>
    <submittedName>
        <fullName evidence="1">Translation elongation factor 2</fullName>
    </submittedName>
</protein>
<keyword evidence="1" id="KW-0648">Protein biosynthesis</keyword>
<keyword evidence="1" id="KW-0251">Elongation factor</keyword>
<sequence length="798" mass="87625">MHLHSHNWRIPIARCVAFVTARITLRTVVRFISHGHVHPSKLRNLAICAHIDAGKTTLTESILLKSSFISTSGTVDAGSTTTDFLPAERERGITIQSASIPVKWKDWTFNLIDTPGHADFGMEVESASRVVDGAVVLIDSVEGVEAQTKGVWQQLDRYGVSSRILVLNKLDRPGASFHSSILSALAHRIHPMPVVLTLPIASFDPQDYSRGEPGIQGIVDLVKWELWRWSIDGSLSRHKLAASAEEIDRSQLLPPGHPLTPHLIPARTALLEGLAMFSNEFMEHLLELPTHPSAYLSVTESTILPFLRFATLKSGILPVLCGSATKHIGTEIIMDYAGGLLASPLDVSHEASTSRNSVRLLAWKVSWDKRRGWMTFVRVYSGTLSRQSVLFNSSRGVKERVSKLLLLYASEAEEVDELPFGSVGVILGLKHTRTGDTLLSTHRQSKDSSFPGINPPPTTMSASVIPQSHADLEPVEVALNALIRTDPSVRMETHEGQLLVHGLGGLHLEIVEGRLKDEWGVKCEFGRRRVTYRERIGPDESQPPVVDWTTGVGGKNVTASVSFSLRPLLDNEVGDSAWDDNIVIRDDGKPLSHPDAFHDEQNPWTHISRGIASMLSSSPHTSFPLSRSCIQVLTFKYPLDVPPSILGGASAIILRDQIKNRGRGSIMEPYIHIRVSVDSDVLGQVMKDLVEHGGEIADLIESRLPLDEEASTPYGQEGVYIPPKWLSPSSISLVDEKIHSMRLKRPVHAVAPLSQMLDYSTRLRAISGGHGQFEMAAAGFRAVSPAQELKVLTEIGRA</sequence>
<reference evidence="1" key="1">
    <citation type="submission" date="2021-03" db="EMBL/GenBank/DDBJ databases">
        <title>Evolutionary priming and transition to the ectomycorrhizal habit in an iconic lineage of mushroom-forming fungi: is preadaptation a requirement?</title>
        <authorList>
            <consortium name="DOE Joint Genome Institute"/>
            <person name="Looney B.P."/>
            <person name="Miyauchi S."/>
            <person name="Morin E."/>
            <person name="Drula E."/>
            <person name="Courty P.E."/>
            <person name="Chicoki N."/>
            <person name="Fauchery L."/>
            <person name="Kohler A."/>
            <person name="Kuo A."/>
            <person name="LaButti K."/>
            <person name="Pangilinan J."/>
            <person name="Lipzen A."/>
            <person name="Riley R."/>
            <person name="Andreopoulos W."/>
            <person name="He G."/>
            <person name="Johnson J."/>
            <person name="Barry K.W."/>
            <person name="Grigoriev I.V."/>
            <person name="Nagy L."/>
            <person name="Hibbett D."/>
            <person name="Henrissat B."/>
            <person name="Matheny P.B."/>
            <person name="Labbe J."/>
            <person name="Martin A.F."/>
        </authorList>
    </citation>
    <scope>NUCLEOTIDE SEQUENCE</scope>
    <source>
        <strain evidence="1">BPL698</strain>
    </source>
</reference>
<accession>A0ACC0UMC4</accession>